<protein>
    <submittedName>
        <fullName evidence="1">Uncharacterized protein</fullName>
    </submittedName>
</protein>
<name>A0A285NRC8_9AQUI</name>
<gene>
    <name evidence="1" type="ORF">SAMN06265182_1773</name>
</gene>
<dbReference type="EMBL" id="OBEI01000009">
    <property type="protein sequence ID" value="SNZ10181.1"/>
    <property type="molecule type" value="Genomic_DNA"/>
</dbReference>
<proteinExistence type="predicted"/>
<evidence type="ECO:0000313" key="1">
    <source>
        <dbReference type="EMBL" id="SNZ10181.1"/>
    </source>
</evidence>
<dbReference type="RefSeq" id="WP_097000929.1">
    <property type="nucleotide sequence ID" value="NZ_OBEI01000009.1"/>
</dbReference>
<evidence type="ECO:0000313" key="2">
    <source>
        <dbReference type="Proteomes" id="UP000219036"/>
    </source>
</evidence>
<accession>A0A285NRC8</accession>
<reference evidence="2" key="1">
    <citation type="submission" date="2017-09" db="EMBL/GenBank/DDBJ databases">
        <authorList>
            <person name="Varghese N."/>
            <person name="Submissions S."/>
        </authorList>
    </citation>
    <scope>NUCLEOTIDE SEQUENCE [LARGE SCALE GENOMIC DNA]</scope>
    <source>
        <strain evidence="2">DSM 15103</strain>
    </source>
</reference>
<dbReference type="OrthoDB" id="15230at2"/>
<dbReference type="Proteomes" id="UP000219036">
    <property type="component" value="Unassembled WGS sequence"/>
</dbReference>
<dbReference type="Pfam" id="PF22264">
    <property type="entry name" value="DUF6952"/>
    <property type="match status" value="1"/>
</dbReference>
<keyword evidence="2" id="KW-1185">Reference proteome</keyword>
<dbReference type="AlphaFoldDB" id="A0A285NRC8"/>
<dbReference type="InterPro" id="IPR053810">
    <property type="entry name" value="DUF6952"/>
</dbReference>
<sequence length="84" mass="9561">MNIKEIKELAKKFTPEQIESCIDQTLKIGKPTLEGCEVSGDTMEILNTLAKAETVRELMEQGMTEIEAIRELARRIRRVQGVEK</sequence>
<organism evidence="1 2">
    <name type="scientific">Persephonella hydrogeniphila</name>
    <dbReference type="NCBI Taxonomy" id="198703"/>
    <lineage>
        <taxon>Bacteria</taxon>
        <taxon>Pseudomonadati</taxon>
        <taxon>Aquificota</taxon>
        <taxon>Aquificia</taxon>
        <taxon>Aquificales</taxon>
        <taxon>Hydrogenothermaceae</taxon>
        <taxon>Persephonella</taxon>
    </lineage>
</organism>